<reference evidence="1" key="1">
    <citation type="journal article" date="2015" name="Nature">
        <title>Complex archaea that bridge the gap between prokaryotes and eukaryotes.</title>
        <authorList>
            <person name="Spang A."/>
            <person name="Saw J.H."/>
            <person name="Jorgensen S.L."/>
            <person name="Zaremba-Niedzwiedzka K."/>
            <person name="Martijn J."/>
            <person name="Lind A.E."/>
            <person name="van Eijk R."/>
            <person name="Schleper C."/>
            <person name="Guy L."/>
            <person name="Ettema T.J."/>
        </authorList>
    </citation>
    <scope>NUCLEOTIDE SEQUENCE</scope>
</reference>
<feature type="non-terminal residue" evidence="1">
    <location>
        <position position="1"/>
    </location>
</feature>
<gene>
    <name evidence="1" type="ORF">LCGC14_1736770</name>
</gene>
<proteinExistence type="predicted"/>
<protein>
    <submittedName>
        <fullName evidence="1">Uncharacterized protein</fullName>
    </submittedName>
</protein>
<evidence type="ECO:0000313" key="1">
    <source>
        <dbReference type="EMBL" id="KKM07158.1"/>
    </source>
</evidence>
<dbReference type="AlphaFoldDB" id="A0A0F9K7J6"/>
<sequence>MKEAICEQALFLIQQGDGLEKRAGLQAQGIVEAEVVGETYSPSVGQKIAIAPRARDALAGYKVATDNTFPVER</sequence>
<name>A0A0F9K7J6_9ZZZZ</name>
<organism evidence="1">
    <name type="scientific">marine sediment metagenome</name>
    <dbReference type="NCBI Taxonomy" id="412755"/>
    <lineage>
        <taxon>unclassified sequences</taxon>
        <taxon>metagenomes</taxon>
        <taxon>ecological metagenomes</taxon>
    </lineage>
</organism>
<accession>A0A0F9K7J6</accession>
<dbReference type="EMBL" id="LAZR01015832">
    <property type="protein sequence ID" value="KKM07158.1"/>
    <property type="molecule type" value="Genomic_DNA"/>
</dbReference>
<comment type="caution">
    <text evidence="1">The sequence shown here is derived from an EMBL/GenBank/DDBJ whole genome shotgun (WGS) entry which is preliminary data.</text>
</comment>